<dbReference type="RefSeq" id="WP_188793906.1">
    <property type="nucleotide sequence ID" value="NZ_BMJA01000001.1"/>
</dbReference>
<feature type="region of interest" description="Disordered" evidence="1">
    <location>
        <begin position="39"/>
        <end position="68"/>
    </location>
</feature>
<organism evidence="2 3">
    <name type="scientific">Dyella nitratireducens</name>
    <dbReference type="NCBI Taxonomy" id="1849580"/>
    <lineage>
        <taxon>Bacteria</taxon>
        <taxon>Pseudomonadati</taxon>
        <taxon>Pseudomonadota</taxon>
        <taxon>Gammaproteobacteria</taxon>
        <taxon>Lysobacterales</taxon>
        <taxon>Rhodanobacteraceae</taxon>
        <taxon>Dyella</taxon>
    </lineage>
</organism>
<reference evidence="3" key="1">
    <citation type="journal article" date="2019" name="Int. J. Syst. Evol. Microbiol.">
        <title>The Global Catalogue of Microorganisms (GCM) 10K type strain sequencing project: providing services to taxonomists for standard genome sequencing and annotation.</title>
        <authorList>
            <consortium name="The Broad Institute Genomics Platform"/>
            <consortium name="The Broad Institute Genome Sequencing Center for Infectious Disease"/>
            <person name="Wu L."/>
            <person name="Ma J."/>
        </authorList>
    </citation>
    <scope>NUCLEOTIDE SEQUENCE [LARGE SCALE GENOMIC DNA]</scope>
    <source>
        <strain evidence="3">CGMCC 1.15439</strain>
    </source>
</reference>
<comment type="caution">
    <text evidence="2">The sequence shown here is derived from an EMBL/GenBank/DDBJ whole genome shotgun (WGS) entry which is preliminary data.</text>
</comment>
<keyword evidence="3" id="KW-1185">Reference proteome</keyword>
<protein>
    <recommendedName>
        <fullName evidence="4">Secreted protein</fullName>
    </recommendedName>
</protein>
<gene>
    <name evidence="2" type="ORF">GCM10010981_18410</name>
</gene>
<name>A0ABQ1FUC0_9GAMM</name>
<evidence type="ECO:0000313" key="3">
    <source>
        <dbReference type="Proteomes" id="UP000620046"/>
    </source>
</evidence>
<feature type="compositionally biased region" description="Low complexity" evidence="1">
    <location>
        <begin position="39"/>
        <end position="48"/>
    </location>
</feature>
<evidence type="ECO:0000256" key="1">
    <source>
        <dbReference type="SAM" id="MobiDB-lite"/>
    </source>
</evidence>
<dbReference type="EMBL" id="BMJA01000001">
    <property type="protein sequence ID" value="GGA29795.1"/>
    <property type="molecule type" value="Genomic_DNA"/>
</dbReference>
<proteinExistence type="predicted"/>
<accession>A0ABQ1FUC0</accession>
<sequence length="185" mass="20424">MQNRFLIGVGIFLAIFLCMAGLRHYRAKAAADLIAQDSAPAESASSASTDDTLIQKPRRPIVHGLPTSTDAGNLAMQWIEWTSAEGNQGFRLPEQEIEKRLPYLRQVREKLADMSLQDDCAKAAQRAEVASMDADLTYFQMQMDNAHTPVGPDPELVKQSEDRAASDAYAQSQNAYQMAMKCTTP</sequence>
<dbReference type="Proteomes" id="UP000620046">
    <property type="component" value="Unassembled WGS sequence"/>
</dbReference>
<evidence type="ECO:0000313" key="2">
    <source>
        <dbReference type="EMBL" id="GGA29795.1"/>
    </source>
</evidence>
<evidence type="ECO:0008006" key="4">
    <source>
        <dbReference type="Google" id="ProtNLM"/>
    </source>
</evidence>